<reference evidence="2" key="1">
    <citation type="submission" date="2023-10" db="EMBL/GenBank/DDBJ databases">
        <authorList>
            <person name="Chen Y."/>
            <person name="Shah S."/>
            <person name="Dougan E. K."/>
            <person name="Thang M."/>
            <person name="Chan C."/>
        </authorList>
    </citation>
    <scope>NUCLEOTIDE SEQUENCE [LARGE SCALE GENOMIC DNA]</scope>
</reference>
<evidence type="ECO:0008006" key="4">
    <source>
        <dbReference type="Google" id="ProtNLM"/>
    </source>
</evidence>
<gene>
    <name evidence="2" type="ORF">PCOR1329_LOCUS32933</name>
</gene>
<feature type="region of interest" description="Disordered" evidence="1">
    <location>
        <begin position="112"/>
        <end position="149"/>
    </location>
</feature>
<dbReference type="Proteomes" id="UP001189429">
    <property type="component" value="Unassembled WGS sequence"/>
</dbReference>
<dbReference type="InterPro" id="IPR011047">
    <property type="entry name" value="Quinoprotein_ADH-like_sf"/>
</dbReference>
<evidence type="ECO:0000256" key="1">
    <source>
        <dbReference type="SAM" id="MobiDB-lite"/>
    </source>
</evidence>
<keyword evidence="3" id="KW-1185">Reference proteome</keyword>
<evidence type="ECO:0000313" key="3">
    <source>
        <dbReference type="Proteomes" id="UP001189429"/>
    </source>
</evidence>
<evidence type="ECO:0000313" key="2">
    <source>
        <dbReference type="EMBL" id="CAK0836461.1"/>
    </source>
</evidence>
<protein>
    <recommendedName>
        <fullName evidence="4">WD repeat-containing protein 92</fullName>
    </recommendedName>
</protein>
<organism evidence="2 3">
    <name type="scientific">Prorocentrum cordatum</name>
    <dbReference type="NCBI Taxonomy" id="2364126"/>
    <lineage>
        <taxon>Eukaryota</taxon>
        <taxon>Sar</taxon>
        <taxon>Alveolata</taxon>
        <taxon>Dinophyceae</taxon>
        <taxon>Prorocentrales</taxon>
        <taxon>Prorocentraceae</taxon>
        <taxon>Prorocentrum</taxon>
    </lineage>
</organism>
<dbReference type="Gene3D" id="2.130.10.10">
    <property type="entry name" value="YVTN repeat-like/Quinoprotein amine dehydrogenase"/>
    <property type="match status" value="1"/>
</dbReference>
<dbReference type="InterPro" id="IPR015943">
    <property type="entry name" value="WD40/YVTN_repeat-like_dom_sf"/>
</dbReference>
<dbReference type="EMBL" id="CAUYUJ010013578">
    <property type="protein sequence ID" value="CAK0836461.1"/>
    <property type="molecule type" value="Genomic_DNA"/>
</dbReference>
<dbReference type="SUPFAM" id="SSF50998">
    <property type="entry name" value="Quinoprotein alcohol dehydrogenase-like"/>
    <property type="match status" value="1"/>
</dbReference>
<name>A0ABN9SVE5_9DINO</name>
<comment type="caution">
    <text evidence="2">The sequence shown here is derived from an EMBL/GenBank/DDBJ whole genome shotgun (WGS) entry which is preliminary data.</text>
</comment>
<accession>A0ABN9SVE5</accession>
<sequence length="164" mass="17967">MDEIAWGENCNALISGGRGVGGDPSEGETPADCWTVAFGNSYNDSERCIAAGYDNGDVKLFDLRTMTLRWDTNVRNGVCHLQFDRKDIRMNKLGVSTLESTLCVYDLRTYHPTEARKPPPQPPPASLPWRSRPPPFSSEHGVRAHATVPPPSWAARAALWGSAG</sequence>
<proteinExistence type="predicted"/>
<feature type="compositionally biased region" description="Pro residues" evidence="1">
    <location>
        <begin position="118"/>
        <end position="136"/>
    </location>
</feature>